<keyword evidence="14" id="KW-0449">Lipoprotein</keyword>
<dbReference type="InterPro" id="IPR036412">
    <property type="entry name" value="HAD-like_sf"/>
</dbReference>
<organism evidence="14 15">
    <name type="scientific">Streptomyces virginiae</name>
    <name type="common">Streptomyces cinnamonensis</name>
    <dbReference type="NCBI Taxonomy" id="1961"/>
    <lineage>
        <taxon>Bacteria</taxon>
        <taxon>Bacillati</taxon>
        <taxon>Actinomycetota</taxon>
        <taxon>Actinomycetes</taxon>
        <taxon>Kitasatosporales</taxon>
        <taxon>Streptomycetaceae</taxon>
        <taxon>Streptomyces</taxon>
    </lineage>
</organism>
<keyword evidence="7" id="KW-0378">Hydrolase</keyword>
<name>A0A0L8M5E7_STRVG</name>
<comment type="caution">
    <text evidence="14">The sequence shown here is derived from an EMBL/GenBank/DDBJ whole genome shotgun (WGS) entry which is preliminary data.</text>
</comment>
<keyword evidence="13" id="KW-0732">Signal</keyword>
<dbReference type="OrthoDB" id="1633110at2"/>
<keyword evidence="9" id="KW-0718">Serine biosynthesis</keyword>
<evidence type="ECO:0000256" key="3">
    <source>
        <dbReference type="ARBA" id="ARBA00009184"/>
    </source>
</evidence>
<dbReference type="GO" id="GO:0006564">
    <property type="term" value="P:L-serine biosynthetic process"/>
    <property type="evidence" value="ECO:0007669"/>
    <property type="project" value="UniProtKB-KW"/>
</dbReference>
<dbReference type="InterPro" id="IPR023214">
    <property type="entry name" value="HAD_sf"/>
</dbReference>
<reference evidence="15" key="1">
    <citation type="submission" date="2015-07" db="EMBL/GenBank/DDBJ databases">
        <authorList>
            <consortium name="Consortium for Microbial Forensics and Genomics (microFORGE)"/>
            <person name="Knight B.M."/>
            <person name="Roberts D.P."/>
            <person name="Lin D."/>
            <person name="Hari K."/>
            <person name="Fletcher J."/>
            <person name="Melcher U."/>
            <person name="Blagden T."/>
            <person name="Winegar R.A."/>
        </authorList>
    </citation>
    <scope>NUCLEOTIDE SEQUENCE [LARGE SCALE GENOMIC DNA]</scope>
    <source>
        <strain evidence="15">NRRL B-1447</strain>
    </source>
</reference>
<comment type="catalytic activity">
    <reaction evidence="11">
        <text>O-phospho-D-serine + H2O = D-serine + phosphate</text>
        <dbReference type="Rhea" id="RHEA:24873"/>
        <dbReference type="ChEBI" id="CHEBI:15377"/>
        <dbReference type="ChEBI" id="CHEBI:35247"/>
        <dbReference type="ChEBI" id="CHEBI:43474"/>
        <dbReference type="ChEBI" id="CHEBI:58680"/>
        <dbReference type="EC" id="3.1.3.3"/>
    </reaction>
</comment>
<evidence type="ECO:0000256" key="11">
    <source>
        <dbReference type="ARBA" id="ARBA00048523"/>
    </source>
</evidence>
<dbReference type="RefSeq" id="WP_053176324.1">
    <property type="nucleotide sequence ID" value="NZ_LGUV01000363.1"/>
</dbReference>
<dbReference type="Gene3D" id="3.40.50.1000">
    <property type="entry name" value="HAD superfamily/HAD-like"/>
    <property type="match status" value="2"/>
</dbReference>
<dbReference type="GO" id="GO:0036424">
    <property type="term" value="F:L-phosphoserine phosphatase activity"/>
    <property type="evidence" value="ECO:0007669"/>
    <property type="project" value="TreeGrafter"/>
</dbReference>
<evidence type="ECO:0000256" key="5">
    <source>
        <dbReference type="ARBA" id="ARBA00022605"/>
    </source>
</evidence>
<dbReference type="Proteomes" id="UP000037084">
    <property type="component" value="Unassembled WGS sequence"/>
</dbReference>
<feature type="signal peptide" evidence="13">
    <location>
        <begin position="1"/>
        <end position="27"/>
    </location>
</feature>
<evidence type="ECO:0000256" key="9">
    <source>
        <dbReference type="ARBA" id="ARBA00023299"/>
    </source>
</evidence>
<keyword evidence="5" id="KW-0028">Amino-acid biosynthesis</keyword>
<keyword evidence="8" id="KW-0460">Magnesium</keyword>
<evidence type="ECO:0000256" key="2">
    <source>
        <dbReference type="ARBA" id="ARBA00005135"/>
    </source>
</evidence>
<dbReference type="GO" id="GO:0000287">
    <property type="term" value="F:magnesium ion binding"/>
    <property type="evidence" value="ECO:0007669"/>
    <property type="project" value="TreeGrafter"/>
</dbReference>
<evidence type="ECO:0000313" key="14">
    <source>
        <dbReference type="EMBL" id="KOG45606.1"/>
    </source>
</evidence>
<accession>A0A0L8M5E7</accession>
<dbReference type="InterPro" id="IPR050582">
    <property type="entry name" value="HAD-like_SerB"/>
</dbReference>
<dbReference type="GO" id="GO:0005737">
    <property type="term" value="C:cytoplasm"/>
    <property type="evidence" value="ECO:0007669"/>
    <property type="project" value="TreeGrafter"/>
</dbReference>
<evidence type="ECO:0000256" key="8">
    <source>
        <dbReference type="ARBA" id="ARBA00022842"/>
    </source>
</evidence>
<evidence type="ECO:0000256" key="6">
    <source>
        <dbReference type="ARBA" id="ARBA00022723"/>
    </source>
</evidence>
<evidence type="ECO:0000313" key="15">
    <source>
        <dbReference type="Proteomes" id="UP000037084"/>
    </source>
</evidence>
<proteinExistence type="inferred from homology"/>
<dbReference type="AlphaFoldDB" id="A0A0L8M5E7"/>
<dbReference type="PANTHER" id="PTHR43344">
    <property type="entry name" value="PHOSPHOSERINE PHOSPHATASE"/>
    <property type="match status" value="1"/>
</dbReference>
<evidence type="ECO:0000256" key="10">
    <source>
        <dbReference type="ARBA" id="ARBA00048138"/>
    </source>
</evidence>
<gene>
    <name evidence="14" type="ORF">ADK75_31015</name>
</gene>
<comment type="catalytic activity">
    <reaction evidence="10">
        <text>O-phospho-L-serine + H2O = L-serine + phosphate</text>
        <dbReference type="Rhea" id="RHEA:21208"/>
        <dbReference type="ChEBI" id="CHEBI:15377"/>
        <dbReference type="ChEBI" id="CHEBI:33384"/>
        <dbReference type="ChEBI" id="CHEBI:43474"/>
        <dbReference type="ChEBI" id="CHEBI:57524"/>
        <dbReference type="EC" id="3.1.3.3"/>
    </reaction>
</comment>
<evidence type="ECO:0000256" key="4">
    <source>
        <dbReference type="ARBA" id="ARBA00012640"/>
    </source>
</evidence>
<evidence type="ECO:0000256" key="7">
    <source>
        <dbReference type="ARBA" id="ARBA00022801"/>
    </source>
</evidence>
<keyword evidence="6" id="KW-0479">Metal-binding</keyword>
<dbReference type="PATRIC" id="fig|1961.12.peg.6878"/>
<sequence length="424" mass="45493">MQRKWAAPLALLAATASGLVLAPPARAAHAPCAPATIGSGWYGDNQARLQQLIDRYGTCNPHRSGRTKPVAVFDWDNTVVKNDVGDATMFWLLRSGRIRQPAAGDWSTTSRFLTPAATGALAQACGPLARPGAPLPTGTPAGAACADEINTVYGTAATRTGAAAFAGWDRRTTEPSYAWLPQLMQGWTAREVRGFAAAARTENLAAPVGAVQQVGTGTATGWVRYYDQQKDLIKGLQKAGFDVWISSASPQPVVEVWAQGVGIKADHVIGIRNTTTRGGKFTTHLQGCGSVRDGADTMITYIDGKRCWINKEVFGVRGAAAEKVQPAGRRQVFAAGDSDTDISFLRDATALRLVVNRNKNELMCRAYDNSDGRWIVNPMFIEPKKRKSDPYPCATSGYVDHDGTKGPVLRGDRSVVPDQTDSVY</sequence>
<feature type="compositionally biased region" description="Basic and acidic residues" evidence="12">
    <location>
        <begin position="402"/>
        <end position="415"/>
    </location>
</feature>
<dbReference type="EC" id="3.1.3.3" evidence="4"/>
<evidence type="ECO:0000256" key="1">
    <source>
        <dbReference type="ARBA" id="ARBA00001946"/>
    </source>
</evidence>
<protein>
    <recommendedName>
        <fullName evidence="4">phosphoserine phosphatase</fullName>
        <ecNumber evidence="4">3.1.3.3</ecNumber>
    </recommendedName>
</protein>
<dbReference type="SUPFAM" id="SSF56784">
    <property type="entry name" value="HAD-like"/>
    <property type="match status" value="1"/>
</dbReference>
<dbReference type="PANTHER" id="PTHR43344:SF2">
    <property type="entry name" value="PHOSPHOSERINE PHOSPHATASE"/>
    <property type="match status" value="1"/>
</dbReference>
<dbReference type="Pfam" id="PF12710">
    <property type="entry name" value="HAD"/>
    <property type="match status" value="1"/>
</dbReference>
<feature type="chain" id="PRO_5005587030" description="phosphoserine phosphatase" evidence="13">
    <location>
        <begin position="28"/>
        <end position="424"/>
    </location>
</feature>
<evidence type="ECO:0000256" key="12">
    <source>
        <dbReference type="SAM" id="MobiDB-lite"/>
    </source>
</evidence>
<feature type="region of interest" description="Disordered" evidence="12">
    <location>
        <begin position="402"/>
        <end position="424"/>
    </location>
</feature>
<evidence type="ECO:0000256" key="13">
    <source>
        <dbReference type="SAM" id="SignalP"/>
    </source>
</evidence>
<dbReference type="EMBL" id="LGUV01000363">
    <property type="protein sequence ID" value="KOG45606.1"/>
    <property type="molecule type" value="Genomic_DNA"/>
</dbReference>
<comment type="cofactor">
    <cofactor evidence="1">
        <name>Mg(2+)</name>
        <dbReference type="ChEBI" id="CHEBI:18420"/>
    </cofactor>
</comment>
<comment type="similarity">
    <text evidence="3">Belongs to the HAD-like hydrolase superfamily. SerB family.</text>
</comment>
<comment type="pathway">
    <text evidence="2">Amino-acid biosynthesis; L-serine biosynthesis; L-serine from 3-phospho-D-glycerate: step 3/3.</text>
</comment>